<protein>
    <submittedName>
        <fullName evidence="3">PIR Superfamily Protein</fullName>
    </submittedName>
</protein>
<sequence>MTMHPILNTLSPYKYYQQFDDENSLDEYNVHCSTIKSLYPGRDDILNFCKKLIRNLQRINTAENDEEKQGERCELLNYWLYSEVISTNYKCNYEKHYMSSHLFQGSKKTFDDLKIYDNIKSTINSDKNEKHEEFFNYITEKQNLYNTTEKECSCENQTKFCIEFHQYNIDNSKKAFCSLECQNNMSFPHLQNEQKTVCALSTKITRETEEEIEPEPVSLSYSAPSDENTTNSTSAVIVLTVFLSSILIFTPFKYWLLSRTDKIKSKLKSLTGERKLLSLHKSETEIINSNTIPYHIQYQYTPNY</sequence>
<evidence type="ECO:0000313" key="5">
    <source>
        <dbReference type="Proteomes" id="UP000078555"/>
    </source>
</evidence>
<dbReference type="EMBL" id="FLRD01001406">
    <property type="protein sequence ID" value="SBT57215.1"/>
    <property type="molecule type" value="Genomic_DNA"/>
</dbReference>
<organism evidence="3 5">
    <name type="scientific">Plasmodium ovale wallikeri</name>
    <dbReference type="NCBI Taxonomy" id="864142"/>
    <lineage>
        <taxon>Eukaryota</taxon>
        <taxon>Sar</taxon>
        <taxon>Alveolata</taxon>
        <taxon>Apicomplexa</taxon>
        <taxon>Aconoidasida</taxon>
        <taxon>Haemosporida</taxon>
        <taxon>Plasmodiidae</taxon>
        <taxon>Plasmodium</taxon>
        <taxon>Plasmodium (Plasmodium)</taxon>
    </lineage>
</organism>
<keyword evidence="1" id="KW-0812">Transmembrane</keyword>
<dbReference type="Pfam" id="PF05795">
    <property type="entry name" value="Plasmodium_Vir"/>
    <property type="match status" value="1"/>
</dbReference>
<name>A0A1A9AKR3_PLAOA</name>
<gene>
    <name evidence="3" type="ORF">POVWA1_080750</name>
    <name evidence="2" type="ORF">POVWA2_002740</name>
</gene>
<proteinExistence type="predicted"/>
<evidence type="ECO:0000313" key="2">
    <source>
        <dbReference type="EMBL" id="SBT31170.1"/>
    </source>
</evidence>
<dbReference type="EMBL" id="FLRE01000012">
    <property type="protein sequence ID" value="SBT31170.1"/>
    <property type="molecule type" value="Genomic_DNA"/>
</dbReference>
<keyword evidence="5" id="KW-1185">Reference proteome</keyword>
<evidence type="ECO:0000313" key="3">
    <source>
        <dbReference type="EMBL" id="SBT57215.1"/>
    </source>
</evidence>
<accession>A0A1A9AKR3</accession>
<feature type="transmembrane region" description="Helical" evidence="1">
    <location>
        <begin position="235"/>
        <end position="256"/>
    </location>
</feature>
<reference evidence="3" key="1">
    <citation type="submission" date="2016-05" db="EMBL/GenBank/DDBJ databases">
        <authorList>
            <person name="Lavstsen T."/>
            <person name="Jespersen J.S."/>
        </authorList>
    </citation>
    <scope>NUCLEOTIDE SEQUENCE [LARGE SCALE GENOMIC DNA]</scope>
</reference>
<keyword evidence="1" id="KW-1133">Transmembrane helix</keyword>
<dbReference type="AlphaFoldDB" id="A0A1A9AKR3"/>
<evidence type="ECO:0000256" key="1">
    <source>
        <dbReference type="SAM" id="Phobius"/>
    </source>
</evidence>
<dbReference type="Proteomes" id="UP000078550">
    <property type="component" value="Unassembled WGS sequence"/>
</dbReference>
<evidence type="ECO:0000313" key="4">
    <source>
        <dbReference type="Proteomes" id="UP000078550"/>
    </source>
</evidence>
<dbReference type="InterPro" id="IPR008780">
    <property type="entry name" value="Plasmodium_Vir"/>
</dbReference>
<reference evidence="4 5" key="2">
    <citation type="submission" date="2016-05" db="EMBL/GenBank/DDBJ databases">
        <authorList>
            <person name="Naeem Raeece"/>
        </authorList>
    </citation>
    <scope>NUCLEOTIDE SEQUENCE [LARGE SCALE GENOMIC DNA]</scope>
</reference>
<dbReference type="Proteomes" id="UP000078555">
    <property type="component" value="Unassembled WGS sequence"/>
</dbReference>
<keyword evidence="1" id="KW-0472">Membrane</keyword>